<proteinExistence type="predicted"/>
<reference evidence="1" key="1">
    <citation type="submission" date="2015-12" db="EMBL/GenBank/DDBJ databases">
        <title>Update maize B73 reference genome by single molecule sequencing technologies.</title>
        <authorList>
            <consortium name="Maize Genome Sequencing Project"/>
            <person name="Ware D."/>
        </authorList>
    </citation>
    <scope>NUCLEOTIDE SEQUENCE [LARGE SCALE GENOMIC DNA]</scope>
    <source>
        <tissue evidence="1">Seedling</tissue>
    </source>
</reference>
<gene>
    <name evidence="1" type="ORF">ZEAMMB73_Zm00001d022357</name>
</gene>
<accession>A0A1D6ILD6</accession>
<protein>
    <submittedName>
        <fullName evidence="1">Protein trichome birefringence-like 10</fullName>
    </submittedName>
</protein>
<organism evidence="1">
    <name type="scientific">Zea mays</name>
    <name type="common">Maize</name>
    <dbReference type="NCBI Taxonomy" id="4577"/>
    <lineage>
        <taxon>Eukaryota</taxon>
        <taxon>Viridiplantae</taxon>
        <taxon>Streptophyta</taxon>
        <taxon>Embryophyta</taxon>
        <taxon>Tracheophyta</taxon>
        <taxon>Spermatophyta</taxon>
        <taxon>Magnoliopsida</taxon>
        <taxon>Liliopsida</taxon>
        <taxon>Poales</taxon>
        <taxon>Poaceae</taxon>
        <taxon>PACMAD clade</taxon>
        <taxon>Panicoideae</taxon>
        <taxon>Andropogonodae</taxon>
        <taxon>Andropogoneae</taxon>
        <taxon>Tripsacinae</taxon>
        <taxon>Zea</taxon>
    </lineage>
</organism>
<dbReference type="EMBL" id="CM007650">
    <property type="protein sequence ID" value="ONM60200.1"/>
    <property type="molecule type" value="Genomic_DNA"/>
</dbReference>
<dbReference type="AlphaFoldDB" id="A0A1D6ILD6"/>
<name>A0A1D6ILD6_MAIZE</name>
<sequence>MWRRLQCNVFKWSVVINRPSRSARTTSKSSDLKTLLPVLGSIKQVIEVRSSTSSGACRQVSLSAENAKLEGEEEDDSRAGASRWMGNGCWGWRLNHMLNYQIYVIESASLKPGTNTSAKRFHLRLVLLLPRLTLMHVIAYQGFSER</sequence>
<dbReference type="EMBL" id="CM007650">
    <property type="protein sequence ID" value="ONM60194.1"/>
    <property type="molecule type" value="Genomic_DNA"/>
</dbReference>
<evidence type="ECO:0000313" key="1">
    <source>
        <dbReference type="EMBL" id="ONM60200.1"/>
    </source>
</evidence>